<dbReference type="AlphaFoldDB" id="A0A1X7N9N6"/>
<reference evidence="1 2" key="1">
    <citation type="submission" date="2017-04" db="EMBL/GenBank/DDBJ databases">
        <authorList>
            <person name="Afonso C.L."/>
            <person name="Miller P.J."/>
            <person name="Scott M.A."/>
            <person name="Spackman E."/>
            <person name="Goraichik I."/>
            <person name="Dimitrov K.M."/>
            <person name="Suarez D.L."/>
            <person name="Swayne D.E."/>
        </authorList>
    </citation>
    <scope>NUCLEOTIDE SEQUENCE [LARGE SCALE GENOMIC DNA]</scope>
    <source>
        <strain evidence="1 2">LMG26642</strain>
    </source>
</reference>
<dbReference type="Proteomes" id="UP000193435">
    <property type="component" value="Unassembled WGS sequence"/>
</dbReference>
<dbReference type="Pfam" id="PF06338">
    <property type="entry name" value="ComK"/>
    <property type="match status" value="1"/>
</dbReference>
<protein>
    <submittedName>
        <fullName evidence="1">ComK protein</fullName>
    </submittedName>
</protein>
<keyword evidence="2" id="KW-1185">Reference proteome</keyword>
<organism evidence="1 2">
    <name type="scientific">Carnobacterium iners</name>
    <dbReference type="NCBI Taxonomy" id="1073423"/>
    <lineage>
        <taxon>Bacteria</taxon>
        <taxon>Bacillati</taxon>
        <taxon>Bacillota</taxon>
        <taxon>Bacilli</taxon>
        <taxon>Lactobacillales</taxon>
        <taxon>Carnobacteriaceae</taxon>
        <taxon>Carnobacterium</taxon>
    </lineage>
</organism>
<dbReference type="InterPro" id="IPR010461">
    <property type="entry name" value="ComK"/>
</dbReference>
<name>A0A1X7N9N6_9LACT</name>
<gene>
    <name evidence="1" type="ORF">SAMN04488700_1655</name>
</gene>
<dbReference type="RefSeq" id="WP_085559779.1">
    <property type="nucleotide sequence ID" value="NZ_FOAH01000005.1"/>
</dbReference>
<dbReference type="GO" id="GO:0030420">
    <property type="term" value="P:establishment of competence for transformation"/>
    <property type="evidence" value="ECO:0007669"/>
    <property type="project" value="InterPro"/>
</dbReference>
<dbReference type="EMBL" id="FXBJ01000002">
    <property type="protein sequence ID" value="SMH34297.1"/>
    <property type="molecule type" value="Genomic_DNA"/>
</dbReference>
<evidence type="ECO:0000313" key="1">
    <source>
        <dbReference type="EMBL" id="SMH34297.1"/>
    </source>
</evidence>
<dbReference type="OrthoDB" id="2155584at2"/>
<accession>A0A1X7N9N6</accession>
<proteinExistence type="predicted"/>
<evidence type="ECO:0000313" key="2">
    <source>
        <dbReference type="Proteomes" id="UP000193435"/>
    </source>
</evidence>
<sequence length="309" mass="36352">MGRDFDQFQAMDTYSTWEKEFNHSSHYQVNQQLAHDNGLLREQLLSINEYTQKGQQKSLHFTQTALQEIADTCIEFNHIVITNQVIYVKDISKLASSPFNSLIFYLNQEPLKSKETTTEIMNRYFEANLVPYHYVKLIGRSIGIQKCCPYVYNTIAYVPEKGPTNAPVSWYALHHVVHAIKNSQSNLTFLHFRNQHEFSFDLGKKGYENQLVRVINLYSLQQLFKQRIMADFNLVELPSVEKELNVIQKRLQTATSIHLEPHSLQQFLNYLVYFKVQELLTKVLGEENPFIEEIMSTFKKPPFRFRFHK</sequence>